<dbReference type="PROSITE" id="PS50157">
    <property type="entry name" value="ZINC_FINGER_C2H2_2"/>
    <property type="match status" value="8"/>
</dbReference>
<feature type="domain" description="C2H2-type" evidence="11">
    <location>
        <begin position="163"/>
        <end position="190"/>
    </location>
</feature>
<dbReference type="InterPro" id="IPR036236">
    <property type="entry name" value="Znf_C2H2_sf"/>
</dbReference>
<evidence type="ECO:0000256" key="9">
    <source>
        <dbReference type="ARBA" id="ARBA00023242"/>
    </source>
</evidence>
<keyword evidence="2" id="KW-0479">Metal-binding</keyword>
<evidence type="ECO:0000259" key="11">
    <source>
        <dbReference type="PROSITE" id="PS50157"/>
    </source>
</evidence>
<dbReference type="SUPFAM" id="SSF57667">
    <property type="entry name" value="beta-beta-alpha zinc fingers"/>
    <property type="match status" value="6"/>
</dbReference>
<evidence type="ECO:0000256" key="8">
    <source>
        <dbReference type="ARBA" id="ARBA00023163"/>
    </source>
</evidence>
<dbReference type="FunFam" id="3.30.160.60:FF:000688">
    <property type="entry name" value="zinc finger protein 197 isoform X1"/>
    <property type="match status" value="1"/>
</dbReference>
<dbReference type="SMART" id="SM00355">
    <property type="entry name" value="ZnF_C2H2"/>
    <property type="match status" value="7"/>
</dbReference>
<evidence type="ECO:0000313" key="13">
    <source>
        <dbReference type="Proteomes" id="UP000683360"/>
    </source>
</evidence>
<feature type="domain" description="C2H2-type" evidence="11">
    <location>
        <begin position="214"/>
        <end position="241"/>
    </location>
</feature>
<evidence type="ECO:0000256" key="10">
    <source>
        <dbReference type="PROSITE-ProRule" id="PRU00042"/>
    </source>
</evidence>
<gene>
    <name evidence="12" type="ORF">MEDL_55134</name>
</gene>
<keyword evidence="8" id="KW-0804">Transcription</keyword>
<protein>
    <submittedName>
        <fullName evidence="12">KRAB</fullName>
    </submittedName>
</protein>
<comment type="subcellular location">
    <subcellularLocation>
        <location evidence="1">Nucleus</location>
    </subcellularLocation>
</comment>
<keyword evidence="3" id="KW-0677">Repeat</keyword>
<evidence type="ECO:0000256" key="1">
    <source>
        <dbReference type="ARBA" id="ARBA00004123"/>
    </source>
</evidence>
<keyword evidence="4 10" id="KW-0863">Zinc-finger</keyword>
<accession>A0A8S3UAV1</accession>
<dbReference type="Pfam" id="PF13894">
    <property type="entry name" value="zf-C2H2_4"/>
    <property type="match status" value="1"/>
</dbReference>
<dbReference type="Gene3D" id="3.30.160.60">
    <property type="entry name" value="Classic Zinc Finger"/>
    <property type="match status" value="5"/>
</dbReference>
<sequence length="317" mass="37808">MQDLRFSIVIFAVKVFEINIVDASFKKGSKLQDHRRKCHTGDKPFRCSVCLKRFHAKHLLNKHTKRHHSCSQTKILKVKQFNEEIQIPISNNIWLIEKAGPEKNERFVCLHCGTGFHYISRYKKHLFTHSNLKPFSCDFCYKSFRLRHSLKNHKRIHTGEKPYTCKFCEQTFSSVTSLIYHRRRDTGEKPRIYVMYVVCNLNNHLVMHMDIKEYKCTICNKAFKRLRHLDSHKESHRESHKQDDRLKCEACCKEFKYKQSLQTHRRTVHAENKLFSCLICEKRFATNQELNQHIRSHTGEKPSECDLCKKGLLYKNH</sequence>
<evidence type="ECO:0000256" key="6">
    <source>
        <dbReference type="ARBA" id="ARBA00023015"/>
    </source>
</evidence>
<dbReference type="PANTHER" id="PTHR16515:SF66">
    <property type="entry name" value="C2H2-TYPE DOMAIN-CONTAINING PROTEIN"/>
    <property type="match status" value="1"/>
</dbReference>
<keyword evidence="5" id="KW-0862">Zinc</keyword>
<evidence type="ECO:0000256" key="2">
    <source>
        <dbReference type="ARBA" id="ARBA00022723"/>
    </source>
</evidence>
<dbReference type="InterPro" id="IPR050331">
    <property type="entry name" value="Zinc_finger"/>
</dbReference>
<reference evidence="12" key="1">
    <citation type="submission" date="2021-03" db="EMBL/GenBank/DDBJ databases">
        <authorList>
            <person name="Bekaert M."/>
        </authorList>
    </citation>
    <scope>NUCLEOTIDE SEQUENCE</scope>
</reference>
<dbReference type="EMBL" id="CAJPWZ010002689">
    <property type="protein sequence ID" value="CAG2243006.1"/>
    <property type="molecule type" value="Genomic_DNA"/>
</dbReference>
<dbReference type="Pfam" id="PF13912">
    <property type="entry name" value="zf-C2H2_6"/>
    <property type="match status" value="2"/>
</dbReference>
<keyword evidence="9" id="KW-0539">Nucleus</keyword>
<organism evidence="12 13">
    <name type="scientific">Mytilus edulis</name>
    <name type="common">Blue mussel</name>
    <dbReference type="NCBI Taxonomy" id="6550"/>
    <lineage>
        <taxon>Eukaryota</taxon>
        <taxon>Metazoa</taxon>
        <taxon>Spiralia</taxon>
        <taxon>Lophotrochozoa</taxon>
        <taxon>Mollusca</taxon>
        <taxon>Bivalvia</taxon>
        <taxon>Autobranchia</taxon>
        <taxon>Pteriomorphia</taxon>
        <taxon>Mytilida</taxon>
        <taxon>Mytiloidea</taxon>
        <taxon>Mytilidae</taxon>
        <taxon>Mytilinae</taxon>
        <taxon>Mytilus</taxon>
    </lineage>
</organism>
<feature type="domain" description="C2H2-type" evidence="11">
    <location>
        <begin position="246"/>
        <end position="274"/>
    </location>
</feature>
<name>A0A8S3UAV1_MYTED</name>
<feature type="domain" description="C2H2-type" evidence="11">
    <location>
        <begin position="135"/>
        <end position="162"/>
    </location>
</feature>
<dbReference type="InterPro" id="IPR013087">
    <property type="entry name" value="Znf_C2H2_type"/>
</dbReference>
<proteinExistence type="predicted"/>
<keyword evidence="7" id="KW-0238">DNA-binding</keyword>
<evidence type="ECO:0000256" key="3">
    <source>
        <dbReference type="ARBA" id="ARBA00022737"/>
    </source>
</evidence>
<feature type="domain" description="C2H2-type" evidence="11">
    <location>
        <begin position="45"/>
        <end position="73"/>
    </location>
</feature>
<dbReference type="GO" id="GO:0005634">
    <property type="term" value="C:nucleus"/>
    <property type="evidence" value="ECO:0007669"/>
    <property type="project" value="UniProtKB-SubCell"/>
</dbReference>
<evidence type="ECO:0000256" key="4">
    <source>
        <dbReference type="ARBA" id="ARBA00022771"/>
    </source>
</evidence>
<dbReference type="Proteomes" id="UP000683360">
    <property type="component" value="Unassembled WGS sequence"/>
</dbReference>
<dbReference type="GO" id="GO:0010468">
    <property type="term" value="P:regulation of gene expression"/>
    <property type="evidence" value="ECO:0007669"/>
    <property type="project" value="TreeGrafter"/>
</dbReference>
<keyword evidence="13" id="KW-1185">Reference proteome</keyword>
<evidence type="ECO:0000256" key="7">
    <source>
        <dbReference type="ARBA" id="ARBA00023125"/>
    </source>
</evidence>
<comment type="caution">
    <text evidence="12">The sequence shown here is derived from an EMBL/GenBank/DDBJ whole genome shotgun (WGS) entry which is preliminary data.</text>
</comment>
<dbReference type="PANTHER" id="PTHR16515">
    <property type="entry name" value="PR DOMAIN ZINC FINGER PROTEIN"/>
    <property type="match status" value="1"/>
</dbReference>
<dbReference type="PROSITE" id="PS00028">
    <property type="entry name" value="ZINC_FINGER_C2H2_1"/>
    <property type="match status" value="6"/>
</dbReference>
<keyword evidence="6" id="KW-0805">Transcription regulation</keyword>
<dbReference type="GO" id="GO:0008270">
    <property type="term" value="F:zinc ion binding"/>
    <property type="evidence" value="ECO:0007669"/>
    <property type="project" value="UniProtKB-KW"/>
</dbReference>
<evidence type="ECO:0000313" key="12">
    <source>
        <dbReference type="EMBL" id="CAG2243006.1"/>
    </source>
</evidence>
<feature type="domain" description="C2H2-type" evidence="11">
    <location>
        <begin position="275"/>
        <end position="302"/>
    </location>
</feature>
<feature type="domain" description="C2H2-type" evidence="11">
    <location>
        <begin position="107"/>
        <end position="134"/>
    </location>
</feature>
<evidence type="ECO:0000256" key="5">
    <source>
        <dbReference type="ARBA" id="ARBA00022833"/>
    </source>
</evidence>
<dbReference type="FunFam" id="3.30.160.60:FF:000875">
    <property type="entry name" value="zinc finger protein 236 isoform X7"/>
    <property type="match status" value="1"/>
</dbReference>
<dbReference type="GO" id="GO:0003677">
    <property type="term" value="F:DNA binding"/>
    <property type="evidence" value="ECO:0007669"/>
    <property type="project" value="UniProtKB-KW"/>
</dbReference>
<feature type="domain" description="C2H2-type" evidence="11">
    <location>
        <begin position="16"/>
        <end position="44"/>
    </location>
</feature>
<dbReference type="OrthoDB" id="6591996at2759"/>
<dbReference type="AlphaFoldDB" id="A0A8S3UAV1"/>
<dbReference type="FunFam" id="3.30.160.60:FF:000512">
    <property type="entry name" value="zinc finger protein 197 isoform X1"/>
    <property type="match status" value="1"/>
</dbReference>